<dbReference type="InterPro" id="IPR012338">
    <property type="entry name" value="Beta-lactam/transpept-like"/>
</dbReference>
<name>A0AAE3YRH5_9ACTN</name>
<dbReference type="AlphaFoldDB" id="A0AAE3YRH5"/>
<accession>A0AAE3YRH5</accession>
<evidence type="ECO:0000313" key="2">
    <source>
        <dbReference type="EMBL" id="MDR7277345.1"/>
    </source>
</evidence>
<evidence type="ECO:0000256" key="1">
    <source>
        <dbReference type="SAM" id="MobiDB-lite"/>
    </source>
</evidence>
<reference evidence="2" key="1">
    <citation type="submission" date="2023-07" db="EMBL/GenBank/DDBJ databases">
        <title>Sequencing the genomes of 1000 actinobacteria strains.</title>
        <authorList>
            <person name="Klenk H.-P."/>
        </authorList>
    </citation>
    <scope>NUCLEOTIDE SEQUENCE</scope>
    <source>
        <strain evidence="2">DSM 44707</strain>
    </source>
</reference>
<dbReference type="Gene3D" id="3.40.710.10">
    <property type="entry name" value="DD-peptidase/beta-lactamase superfamily"/>
    <property type="match status" value="1"/>
</dbReference>
<protein>
    <submittedName>
        <fullName evidence="2">Uncharacterized protein</fullName>
    </submittedName>
</protein>
<evidence type="ECO:0000313" key="3">
    <source>
        <dbReference type="Proteomes" id="UP001183643"/>
    </source>
</evidence>
<feature type="compositionally biased region" description="Basic and acidic residues" evidence="1">
    <location>
        <begin position="114"/>
        <end position="132"/>
    </location>
</feature>
<feature type="region of interest" description="Disordered" evidence="1">
    <location>
        <begin position="103"/>
        <end position="132"/>
    </location>
</feature>
<dbReference type="EMBL" id="JAVDYB010000001">
    <property type="protein sequence ID" value="MDR7277345.1"/>
    <property type="molecule type" value="Genomic_DNA"/>
</dbReference>
<comment type="caution">
    <text evidence="2">The sequence shown here is derived from an EMBL/GenBank/DDBJ whole genome shotgun (WGS) entry which is preliminary data.</text>
</comment>
<dbReference type="RefSeq" id="WP_310369578.1">
    <property type="nucleotide sequence ID" value="NZ_JAVDYB010000001.1"/>
</dbReference>
<dbReference type="Proteomes" id="UP001183643">
    <property type="component" value="Unassembled WGS sequence"/>
</dbReference>
<dbReference type="SUPFAM" id="SSF56601">
    <property type="entry name" value="beta-lactamase/transpeptidase-like"/>
    <property type="match status" value="1"/>
</dbReference>
<proteinExistence type="predicted"/>
<organism evidence="2 3">
    <name type="scientific">Catenuloplanes atrovinosus</name>
    <dbReference type="NCBI Taxonomy" id="137266"/>
    <lineage>
        <taxon>Bacteria</taxon>
        <taxon>Bacillati</taxon>
        <taxon>Actinomycetota</taxon>
        <taxon>Actinomycetes</taxon>
        <taxon>Micromonosporales</taxon>
        <taxon>Micromonosporaceae</taxon>
        <taxon>Catenuloplanes</taxon>
    </lineage>
</organism>
<keyword evidence="3" id="KW-1185">Reference proteome</keyword>
<gene>
    <name evidence="2" type="ORF">J2S41_004123</name>
</gene>
<sequence length="170" mass="18326">MRLPGRTHLRLHLSGAVLASVVLGGSGHPPAELDAIRAVGAVGVPAEIRDGDRHRAVRAGVADLRDRGPVPLNSYYRIGSTVVMRLAGEGRLRLTDTVERRLPGLVRGNGNDGPADHRREPAAADQRPQRLEQRGARAVALAVFTQRATGQQAVQDRSADDFIDRTLCRP</sequence>